<reference evidence="3 4" key="1">
    <citation type="journal article" date="2011" name="Genome Biol.">
        <title>Comparative genome sequence analysis underscores mycoparasitism as the ancestral life style of Trichoderma.</title>
        <authorList>
            <person name="Kubicek C.P."/>
            <person name="Herrera-Estrella A."/>
            <person name="Seidl-Seiboth V."/>
            <person name="Martinez D.A."/>
            <person name="Druzhinina I.S."/>
            <person name="Thon M."/>
            <person name="Zeilinger S."/>
            <person name="Casas-Flores S."/>
            <person name="Horwitz B.A."/>
            <person name="Mukherjee P.K."/>
            <person name="Mukherjee M."/>
            <person name="Kredics L."/>
            <person name="Alcaraz L.D."/>
            <person name="Aerts A."/>
            <person name="Antal Z."/>
            <person name="Atanasova L."/>
            <person name="Cervantes-Badillo M.G."/>
            <person name="Challacombe J."/>
            <person name="Chertkov O."/>
            <person name="McCluskey K."/>
            <person name="Coulpier F."/>
            <person name="Deshpande N."/>
            <person name="von Doehren H."/>
            <person name="Ebbole D.J."/>
            <person name="Esquivel-Naranjo E.U."/>
            <person name="Fekete E."/>
            <person name="Flipphi M."/>
            <person name="Glaser F."/>
            <person name="Gomez-Rodriguez E.Y."/>
            <person name="Gruber S."/>
            <person name="Han C."/>
            <person name="Henrissat B."/>
            <person name="Hermosa R."/>
            <person name="Hernandez-Onate M."/>
            <person name="Karaffa L."/>
            <person name="Kosti I."/>
            <person name="Le Crom S."/>
            <person name="Lindquist E."/>
            <person name="Lucas S."/>
            <person name="Luebeck M."/>
            <person name="Luebeck P.S."/>
            <person name="Margeot A."/>
            <person name="Metz B."/>
            <person name="Misra M."/>
            <person name="Nevalainen H."/>
            <person name="Omann M."/>
            <person name="Packer N."/>
            <person name="Perrone G."/>
            <person name="Uresti-Rivera E.E."/>
            <person name="Salamov A."/>
            <person name="Schmoll M."/>
            <person name="Seiboth B."/>
            <person name="Shapiro H."/>
            <person name="Sukno S."/>
            <person name="Tamayo-Ramos J.A."/>
            <person name="Tisch D."/>
            <person name="Wiest A."/>
            <person name="Wilkinson H.H."/>
            <person name="Zhang M."/>
            <person name="Coutinho P.M."/>
            <person name="Kenerley C.M."/>
            <person name="Monte E."/>
            <person name="Baker S.E."/>
            <person name="Grigoriev I.V."/>
        </authorList>
    </citation>
    <scope>NUCLEOTIDE SEQUENCE [LARGE SCALE GENOMIC DNA]</scope>
    <source>
        <strain evidence="4">Gv29-8 / FGSC 10586</strain>
    </source>
</reference>
<dbReference type="OMA" id="MITTCHQ"/>
<feature type="domain" description="Zn(2)-C6 fungal-type" evidence="2">
    <location>
        <begin position="10"/>
        <end position="38"/>
    </location>
</feature>
<evidence type="ECO:0000313" key="4">
    <source>
        <dbReference type="Proteomes" id="UP000007115"/>
    </source>
</evidence>
<dbReference type="Gene3D" id="4.10.240.10">
    <property type="entry name" value="Zn(2)-C6 fungal-type DNA-binding domain"/>
    <property type="match status" value="1"/>
</dbReference>
<dbReference type="PROSITE" id="PS50048">
    <property type="entry name" value="ZN2_CY6_FUNGAL_2"/>
    <property type="match status" value="1"/>
</dbReference>
<keyword evidence="1" id="KW-0539">Nucleus</keyword>
<dbReference type="STRING" id="413071.G9MUK1"/>
<dbReference type="GO" id="GO:0000981">
    <property type="term" value="F:DNA-binding transcription factor activity, RNA polymerase II-specific"/>
    <property type="evidence" value="ECO:0007669"/>
    <property type="project" value="InterPro"/>
</dbReference>
<keyword evidence="4" id="KW-1185">Reference proteome</keyword>
<gene>
    <name evidence="3" type="ORF">TRIVIDRAFT_191861</name>
</gene>
<dbReference type="GeneID" id="25789571"/>
<dbReference type="InterPro" id="IPR001138">
    <property type="entry name" value="Zn2Cys6_DnaBD"/>
</dbReference>
<dbReference type="Pfam" id="PF00172">
    <property type="entry name" value="Zn_clus"/>
    <property type="match status" value="1"/>
</dbReference>
<dbReference type="InterPro" id="IPR021858">
    <property type="entry name" value="Fun_TF"/>
</dbReference>
<evidence type="ECO:0000256" key="1">
    <source>
        <dbReference type="ARBA" id="ARBA00023242"/>
    </source>
</evidence>
<comment type="caution">
    <text evidence="3">The sequence shown here is derived from an EMBL/GenBank/DDBJ whole genome shotgun (WGS) entry which is preliminary data.</text>
</comment>
<dbReference type="InterPro" id="IPR036864">
    <property type="entry name" value="Zn2-C6_fun-type_DNA-bd_sf"/>
</dbReference>
<dbReference type="eggNOG" id="ENOG502R7RD">
    <property type="taxonomic scope" value="Eukaryota"/>
</dbReference>
<dbReference type="CDD" id="cd12148">
    <property type="entry name" value="fungal_TF_MHR"/>
    <property type="match status" value="1"/>
</dbReference>
<dbReference type="SMART" id="SM00066">
    <property type="entry name" value="GAL4"/>
    <property type="match status" value="1"/>
</dbReference>
<dbReference type="PANTHER" id="PTHR38791">
    <property type="entry name" value="ZN(II)2CYS6 TRANSCRIPTION FACTOR (EUROFUNG)-RELATED-RELATED"/>
    <property type="match status" value="1"/>
</dbReference>
<evidence type="ECO:0000313" key="3">
    <source>
        <dbReference type="EMBL" id="EHK21880.1"/>
    </source>
</evidence>
<dbReference type="VEuPathDB" id="FungiDB:TRIVIDRAFT_191861"/>
<accession>G9MUK1</accession>
<dbReference type="CDD" id="cd00067">
    <property type="entry name" value="GAL4"/>
    <property type="match status" value="1"/>
</dbReference>
<protein>
    <recommendedName>
        <fullName evidence="2">Zn(2)-C6 fungal-type domain-containing protein</fullName>
    </recommendedName>
</protein>
<dbReference type="Pfam" id="PF11951">
    <property type="entry name" value="Fungal_trans_2"/>
    <property type="match status" value="1"/>
</dbReference>
<dbReference type="InterPro" id="IPR053175">
    <property type="entry name" value="DHMBA_Reg_Transcription_Factor"/>
</dbReference>
<dbReference type="RefSeq" id="XP_013956073.1">
    <property type="nucleotide sequence ID" value="XM_014100598.1"/>
</dbReference>
<dbReference type="Proteomes" id="UP000007115">
    <property type="component" value="Unassembled WGS sequence"/>
</dbReference>
<sequence>MVNTGKPSRGCATCKKRKIKCDQTEPNCTACLKSGWTCPGIPCETEINFRNQTPLSIRRSRLSSPVNNISFTPDTVLAAFSKPGQALSCPLEDVATSFFLHHYVYQGLDEGLSSQNLFRGSHEYIPALLAAPDVTLALKSIVAAAGLAALVNAGNSETWRLDAYRLYTRAIRQLRDDLSDPVRKRMDYTLAAVMLMGTFEVIASGDSQSMKSFGQHSLAAALCIEMRGRSQFKSKTATRLFMQMRRIIVQTCHQMQEPIPYALQRWSSWAETIQSEDEFYSNRFSEINERLASYRAAIKHDHITAPSTISSRLLQFDEEFESWRRNLPPTWEYKSYRSVHNVNNDFNGVYDMYPDLWIASTWNSYRSVRLMLHETIIVATLQHGSDKEKGGLGYSMSVLEKMSEEICNSSAYFLGFRRRGTRLCGPIDTGISSTPGGYMLLWPLFFSGMLRTTQGPRRRWVTSVIRRIGMTMGIRLAISMVNILDACEKSFSDKEVWLIGQFYPQNVKSQ</sequence>
<dbReference type="InParanoid" id="G9MUK1"/>
<organism evidence="3 4">
    <name type="scientific">Hypocrea virens (strain Gv29-8 / FGSC 10586)</name>
    <name type="common">Gliocladium virens</name>
    <name type="synonym">Trichoderma virens</name>
    <dbReference type="NCBI Taxonomy" id="413071"/>
    <lineage>
        <taxon>Eukaryota</taxon>
        <taxon>Fungi</taxon>
        <taxon>Dikarya</taxon>
        <taxon>Ascomycota</taxon>
        <taxon>Pezizomycotina</taxon>
        <taxon>Sordariomycetes</taxon>
        <taxon>Hypocreomycetidae</taxon>
        <taxon>Hypocreales</taxon>
        <taxon>Hypocreaceae</taxon>
        <taxon>Trichoderma</taxon>
    </lineage>
</organism>
<evidence type="ECO:0000259" key="2">
    <source>
        <dbReference type="PROSITE" id="PS50048"/>
    </source>
</evidence>
<dbReference type="GO" id="GO:0008270">
    <property type="term" value="F:zinc ion binding"/>
    <property type="evidence" value="ECO:0007669"/>
    <property type="project" value="InterPro"/>
</dbReference>
<dbReference type="OrthoDB" id="4220372at2759"/>
<dbReference type="HOGENOM" id="CLU_013866_5_1_1"/>
<proteinExistence type="predicted"/>
<dbReference type="PROSITE" id="PS00463">
    <property type="entry name" value="ZN2_CY6_FUNGAL_1"/>
    <property type="match status" value="1"/>
</dbReference>
<dbReference type="AlphaFoldDB" id="G9MUK1"/>
<name>G9MUK1_HYPVG</name>
<dbReference type="SUPFAM" id="SSF57701">
    <property type="entry name" value="Zn2/Cys6 DNA-binding domain"/>
    <property type="match status" value="1"/>
</dbReference>
<dbReference type="EMBL" id="ABDF02000058">
    <property type="protein sequence ID" value="EHK21880.1"/>
    <property type="molecule type" value="Genomic_DNA"/>
</dbReference>